<protein>
    <submittedName>
        <fullName evidence="1 3">Uncharacterized protein</fullName>
    </submittedName>
</protein>
<keyword evidence="2" id="KW-1185">Reference proteome</keyword>
<evidence type="ECO:0000313" key="3">
    <source>
        <dbReference type="WBParaSite" id="HPLM_0001122201-mRNA-1"/>
    </source>
</evidence>
<proteinExistence type="predicted"/>
<evidence type="ECO:0000313" key="2">
    <source>
        <dbReference type="Proteomes" id="UP000268014"/>
    </source>
</evidence>
<name>A0A0N4WJM4_HAEPC</name>
<accession>A0A0N4WJM4</accession>
<organism evidence="3">
    <name type="scientific">Haemonchus placei</name>
    <name type="common">Barber's pole worm</name>
    <dbReference type="NCBI Taxonomy" id="6290"/>
    <lineage>
        <taxon>Eukaryota</taxon>
        <taxon>Metazoa</taxon>
        <taxon>Ecdysozoa</taxon>
        <taxon>Nematoda</taxon>
        <taxon>Chromadorea</taxon>
        <taxon>Rhabditida</taxon>
        <taxon>Rhabditina</taxon>
        <taxon>Rhabditomorpha</taxon>
        <taxon>Strongyloidea</taxon>
        <taxon>Trichostrongylidae</taxon>
        <taxon>Haemonchus</taxon>
    </lineage>
</organism>
<reference evidence="3" key="1">
    <citation type="submission" date="2017-02" db="UniProtKB">
        <authorList>
            <consortium name="WormBaseParasite"/>
        </authorList>
    </citation>
    <scope>IDENTIFICATION</scope>
</reference>
<reference evidence="1 2" key="2">
    <citation type="submission" date="2018-11" db="EMBL/GenBank/DDBJ databases">
        <authorList>
            <consortium name="Pathogen Informatics"/>
        </authorList>
    </citation>
    <scope>NUCLEOTIDE SEQUENCE [LARGE SCALE GENOMIC DNA]</scope>
    <source>
        <strain evidence="1 2">MHpl1</strain>
    </source>
</reference>
<evidence type="ECO:0000313" key="1">
    <source>
        <dbReference type="EMBL" id="VDO42250.1"/>
    </source>
</evidence>
<dbReference type="Proteomes" id="UP000268014">
    <property type="component" value="Unassembled WGS sequence"/>
</dbReference>
<sequence length="46" mass="5185">MFHKQFFGTTASSYILQECRNAELLEEVIWHAVLPNTECSSSATGH</sequence>
<gene>
    <name evidence="1" type="ORF">HPLM_LOCUS11214</name>
</gene>
<dbReference type="EMBL" id="UZAF01017497">
    <property type="protein sequence ID" value="VDO42250.1"/>
    <property type="molecule type" value="Genomic_DNA"/>
</dbReference>
<dbReference type="AlphaFoldDB" id="A0A0N4WJM4"/>
<dbReference type="WBParaSite" id="HPLM_0001122201-mRNA-1">
    <property type="protein sequence ID" value="HPLM_0001122201-mRNA-1"/>
    <property type="gene ID" value="HPLM_0001122201"/>
</dbReference>